<evidence type="ECO:0000256" key="3">
    <source>
        <dbReference type="ARBA" id="ARBA00007931"/>
    </source>
</evidence>
<feature type="transmembrane region" description="Helical" evidence="7">
    <location>
        <begin position="375"/>
        <end position="394"/>
    </location>
</feature>
<feature type="transmembrane region" description="Helical" evidence="7">
    <location>
        <begin position="346"/>
        <end position="369"/>
    </location>
</feature>
<dbReference type="GO" id="GO:0016020">
    <property type="term" value="C:membrane"/>
    <property type="evidence" value="ECO:0007669"/>
    <property type="project" value="InterPro"/>
</dbReference>
<dbReference type="KEGG" id="aon:DEH84_04810"/>
<evidence type="ECO:0000313" key="10">
    <source>
        <dbReference type="Proteomes" id="UP000244892"/>
    </source>
</evidence>
<comment type="similarity">
    <text evidence="3">Belongs to the peptidase M50B family.</text>
</comment>
<dbReference type="GO" id="GO:0004222">
    <property type="term" value="F:metalloendopeptidase activity"/>
    <property type="evidence" value="ECO:0007669"/>
    <property type="project" value="InterPro"/>
</dbReference>
<feature type="transmembrane region" description="Helical" evidence="7">
    <location>
        <begin position="244"/>
        <end position="265"/>
    </location>
</feature>
<accession>A0A2U8FP58</accession>
<dbReference type="InterPro" id="IPR008915">
    <property type="entry name" value="Peptidase_M50"/>
</dbReference>
<dbReference type="AlphaFoldDB" id="A0A2U8FP58"/>
<reference evidence="9 10" key="1">
    <citation type="submission" date="2018-05" db="EMBL/GenBank/DDBJ databases">
        <title>complete genome sequence of Aquabacterium olei NBRC 110486.</title>
        <authorList>
            <person name="Tang B."/>
            <person name="Chang J."/>
            <person name="Zhang L."/>
            <person name="Yang H."/>
        </authorList>
    </citation>
    <scope>NUCLEOTIDE SEQUENCE [LARGE SCALE GENOMIC DNA]</scope>
    <source>
        <strain evidence="9 10">NBRC 110486</strain>
    </source>
</reference>
<evidence type="ECO:0000256" key="5">
    <source>
        <dbReference type="ARBA" id="ARBA00022989"/>
    </source>
</evidence>
<proteinExistence type="inferred from homology"/>
<dbReference type="EMBL" id="CP029210">
    <property type="protein sequence ID" value="AWI52815.1"/>
    <property type="molecule type" value="Genomic_DNA"/>
</dbReference>
<feature type="transmembrane region" description="Helical" evidence="7">
    <location>
        <begin position="137"/>
        <end position="156"/>
    </location>
</feature>
<comment type="cofactor">
    <cofactor evidence="1">
        <name>Zn(2+)</name>
        <dbReference type="ChEBI" id="CHEBI:29105"/>
    </cofactor>
</comment>
<evidence type="ECO:0000313" key="9">
    <source>
        <dbReference type="EMBL" id="AWI52815.1"/>
    </source>
</evidence>
<dbReference type="PANTHER" id="PTHR13325:SF3">
    <property type="entry name" value="MEMBRANE-BOUND TRANSCRIPTION FACTOR SITE-2 PROTEASE"/>
    <property type="match status" value="1"/>
</dbReference>
<dbReference type="Pfam" id="PF02163">
    <property type="entry name" value="Peptidase_M50"/>
    <property type="match status" value="1"/>
</dbReference>
<dbReference type="GO" id="GO:0005737">
    <property type="term" value="C:cytoplasm"/>
    <property type="evidence" value="ECO:0007669"/>
    <property type="project" value="TreeGrafter"/>
</dbReference>
<dbReference type="GO" id="GO:0031293">
    <property type="term" value="P:membrane protein intracellular domain proteolysis"/>
    <property type="evidence" value="ECO:0007669"/>
    <property type="project" value="TreeGrafter"/>
</dbReference>
<evidence type="ECO:0000256" key="1">
    <source>
        <dbReference type="ARBA" id="ARBA00001947"/>
    </source>
</evidence>
<evidence type="ECO:0000259" key="8">
    <source>
        <dbReference type="Pfam" id="PF02163"/>
    </source>
</evidence>
<name>A0A2U8FP58_9BURK</name>
<dbReference type="OrthoDB" id="9759690at2"/>
<keyword evidence="6 7" id="KW-0472">Membrane</keyword>
<comment type="subcellular location">
    <subcellularLocation>
        <location evidence="2">Endomembrane system</location>
        <topology evidence="2">Multi-pass membrane protein</topology>
    </subcellularLocation>
</comment>
<protein>
    <submittedName>
        <fullName evidence="9">Secretion protein HylD</fullName>
    </submittedName>
</protein>
<dbReference type="PANTHER" id="PTHR13325">
    <property type="entry name" value="PROTEASE M50 MEMBRANE-BOUND TRANSCRIPTION FACTOR SITE 2 PROTEASE"/>
    <property type="match status" value="1"/>
</dbReference>
<dbReference type="GO" id="GO:0012505">
    <property type="term" value="C:endomembrane system"/>
    <property type="evidence" value="ECO:0007669"/>
    <property type="project" value="UniProtKB-SubCell"/>
</dbReference>
<feature type="domain" description="Peptidase M50" evidence="8">
    <location>
        <begin position="186"/>
        <end position="267"/>
    </location>
</feature>
<dbReference type="InterPro" id="IPR001193">
    <property type="entry name" value="MBTPS2"/>
</dbReference>
<evidence type="ECO:0000256" key="4">
    <source>
        <dbReference type="ARBA" id="ARBA00022692"/>
    </source>
</evidence>
<dbReference type="RefSeq" id="WP_109035253.1">
    <property type="nucleotide sequence ID" value="NZ_CP029210.1"/>
</dbReference>
<sequence length="704" mass="79397">MSWPELREELDLLPGPTLPDGQPSWTLHDPVRNQFFRIDWPTFEVLQRWGQGDAGAVAADISARTTLPMHADDVTAVIQFISQNQLTRRVSADQARQMAQLWQARQGTWWNWLLHHYLFFRVPLWHPDAWLGRWQGVAAWFTSRTFLGLSAAAGALGLYQVVRQWDIFSASLVDTFNWSGLAAYGVALIGVKFLHELGHAFTAKRLGCRVPTMGVAFLVMWPVAYTDTNETWRLTDRLARLRVAAAGIATELMIAVWATLAWALLPDGSLRSAAFVLATTSWVATVAINASPFMRFDGYFILSDALDLPNLHERSFALARWRLREWLFDLQEDPPEHFAPVRERALIAFAWLTWVYRLVLFLGIAVLVYHVAIKLLGILLFAVEILWFVLLPLYREVQAWQQRWPLIRQRRRSRFTLGIVGGVIALGLLPWPGLIGASAVLRPVDSWPVFAPAGARIEAMPVADGARVAAQQPLLRLQVPDLAMRRQAALARLEGWRWQASASAFDADTRRQWLVNEERLAGAQAELVALDTEAAQLAPRAPYAGTFYRLDPDLHTGQWVTRKDKIGLLVRQGSAWLVETWLDEEAVQRVQVGDTARFLLPHAPLSAVSARVTQVEADATRVLPRPELVAPLGGHLLTREKEGRFIPERAVYRVVLSVSAQDMQASELAQHAWRGELTIHGSWEAPLGRYVRQALSVLIREWGF</sequence>
<dbReference type="Proteomes" id="UP000244892">
    <property type="component" value="Chromosome"/>
</dbReference>
<keyword evidence="10" id="KW-1185">Reference proteome</keyword>
<gene>
    <name evidence="9" type="ORF">DEH84_04810</name>
</gene>
<feature type="transmembrane region" description="Helical" evidence="7">
    <location>
        <begin position="176"/>
        <end position="194"/>
    </location>
</feature>
<evidence type="ECO:0000256" key="6">
    <source>
        <dbReference type="ARBA" id="ARBA00023136"/>
    </source>
</evidence>
<keyword evidence="5 7" id="KW-1133">Transmembrane helix</keyword>
<feature type="transmembrane region" description="Helical" evidence="7">
    <location>
        <begin position="415"/>
        <end position="434"/>
    </location>
</feature>
<organism evidence="9 10">
    <name type="scientific">Aquabacterium olei</name>
    <dbReference type="NCBI Taxonomy" id="1296669"/>
    <lineage>
        <taxon>Bacteria</taxon>
        <taxon>Pseudomonadati</taxon>
        <taxon>Pseudomonadota</taxon>
        <taxon>Betaproteobacteria</taxon>
        <taxon>Burkholderiales</taxon>
        <taxon>Aquabacterium</taxon>
    </lineage>
</organism>
<evidence type="ECO:0000256" key="7">
    <source>
        <dbReference type="SAM" id="Phobius"/>
    </source>
</evidence>
<feature type="transmembrane region" description="Helical" evidence="7">
    <location>
        <begin position="206"/>
        <end position="224"/>
    </location>
</feature>
<keyword evidence="4 7" id="KW-0812">Transmembrane</keyword>
<evidence type="ECO:0000256" key="2">
    <source>
        <dbReference type="ARBA" id="ARBA00004127"/>
    </source>
</evidence>